<sequence length="227" mass="27003">MKILKKYFITWYIPILFYLIPYLIFQLGMILKKDEIIDLSLAIFYLNILGNFISAVVQIVIKKWYFLFPQIMVSAFLFFSVSMYLAFSPPDFYGANKVIPKNIKFEIPAEKELTQKDLKQNDFRLAELSQPGIYNFYTNHQPKESGYFYIKAFEITSNDRLSENRITEHSKIVVEKPDTKIYTGDFTIYEGSWDDQYGARIELWYHPNSSSEYKIKQKNYIIEGWMR</sequence>
<dbReference type="Proteomes" id="UP000637299">
    <property type="component" value="Unassembled WGS sequence"/>
</dbReference>
<proteinExistence type="predicted"/>
<dbReference type="EMBL" id="JACYFS010000007">
    <property type="protein sequence ID" value="MBD8084207.1"/>
    <property type="molecule type" value="Genomic_DNA"/>
</dbReference>
<accession>A0ABR8ZG60</accession>
<organism evidence="2 3">
    <name type="scientific">Chryseobacterium caseinilyticum</name>
    <dbReference type="NCBI Taxonomy" id="2771428"/>
    <lineage>
        <taxon>Bacteria</taxon>
        <taxon>Pseudomonadati</taxon>
        <taxon>Bacteroidota</taxon>
        <taxon>Flavobacteriia</taxon>
        <taxon>Flavobacteriales</taxon>
        <taxon>Weeksellaceae</taxon>
        <taxon>Chryseobacterium group</taxon>
        <taxon>Chryseobacterium</taxon>
    </lineage>
</organism>
<comment type="caution">
    <text evidence="2">The sequence shown here is derived from an EMBL/GenBank/DDBJ whole genome shotgun (WGS) entry which is preliminary data.</text>
</comment>
<protein>
    <submittedName>
        <fullName evidence="2">Uncharacterized protein</fullName>
    </submittedName>
</protein>
<evidence type="ECO:0000313" key="2">
    <source>
        <dbReference type="EMBL" id="MBD8084207.1"/>
    </source>
</evidence>
<feature type="transmembrane region" description="Helical" evidence="1">
    <location>
        <begin position="43"/>
        <end position="61"/>
    </location>
</feature>
<evidence type="ECO:0000256" key="1">
    <source>
        <dbReference type="SAM" id="Phobius"/>
    </source>
</evidence>
<feature type="transmembrane region" description="Helical" evidence="1">
    <location>
        <begin position="12"/>
        <end position="31"/>
    </location>
</feature>
<name>A0ABR8ZG60_9FLAO</name>
<reference evidence="2 3" key="1">
    <citation type="submission" date="2020-09" db="EMBL/GenBank/DDBJ databases">
        <title>Genome seq and assembly of Chryseobacterium sp.</title>
        <authorList>
            <person name="Chhetri G."/>
        </authorList>
    </citation>
    <scope>NUCLEOTIDE SEQUENCE [LARGE SCALE GENOMIC DNA]</scope>
    <source>
        <strain evidence="2 3">GCR10</strain>
    </source>
</reference>
<gene>
    <name evidence="2" type="ORF">IC610_17485</name>
</gene>
<keyword evidence="1" id="KW-0812">Transmembrane</keyword>
<keyword evidence="1" id="KW-1133">Transmembrane helix</keyword>
<evidence type="ECO:0000313" key="3">
    <source>
        <dbReference type="Proteomes" id="UP000637299"/>
    </source>
</evidence>
<keyword evidence="1" id="KW-0472">Membrane</keyword>
<keyword evidence="3" id="KW-1185">Reference proteome</keyword>
<dbReference type="RefSeq" id="WP_056075374.1">
    <property type="nucleotide sequence ID" value="NZ_JACYFS010000007.1"/>
</dbReference>
<feature type="transmembrane region" description="Helical" evidence="1">
    <location>
        <begin position="67"/>
        <end position="87"/>
    </location>
</feature>